<feature type="compositionally biased region" description="Low complexity" evidence="6">
    <location>
        <begin position="115"/>
        <end position="127"/>
    </location>
</feature>
<comment type="caution">
    <text evidence="8">The sequence shown here is derived from an EMBL/GenBank/DDBJ whole genome shotgun (WGS) entry which is preliminary data.</text>
</comment>
<evidence type="ECO:0000313" key="9">
    <source>
        <dbReference type="Proteomes" id="UP001293593"/>
    </source>
</evidence>
<dbReference type="InterPro" id="IPR050913">
    <property type="entry name" value="AP2/ERF_ERF"/>
</dbReference>
<reference evidence="8" key="1">
    <citation type="submission" date="2023-10" db="EMBL/GenBank/DDBJ databases">
        <title>Chromosome-level genome of the transformable northern wattle, Acacia crassicarpa.</title>
        <authorList>
            <person name="Massaro I."/>
            <person name="Sinha N.R."/>
            <person name="Poethig S."/>
            <person name="Leichty A.R."/>
        </authorList>
    </citation>
    <scope>NUCLEOTIDE SEQUENCE</scope>
    <source>
        <strain evidence="8">Acra3RX</strain>
        <tissue evidence="8">Leaf</tissue>
    </source>
</reference>
<evidence type="ECO:0000256" key="2">
    <source>
        <dbReference type="ARBA" id="ARBA00023015"/>
    </source>
</evidence>
<dbReference type="Proteomes" id="UP001293593">
    <property type="component" value="Unassembled WGS sequence"/>
</dbReference>
<dbReference type="GO" id="GO:0003700">
    <property type="term" value="F:DNA-binding transcription factor activity"/>
    <property type="evidence" value="ECO:0007669"/>
    <property type="project" value="InterPro"/>
</dbReference>
<dbReference type="GO" id="GO:0003677">
    <property type="term" value="F:DNA binding"/>
    <property type="evidence" value="ECO:0007669"/>
    <property type="project" value="UniProtKB-KW"/>
</dbReference>
<evidence type="ECO:0000256" key="5">
    <source>
        <dbReference type="ARBA" id="ARBA00023242"/>
    </source>
</evidence>
<dbReference type="AlphaFoldDB" id="A0AAE1J7L8"/>
<keyword evidence="9" id="KW-1185">Reference proteome</keyword>
<keyword evidence="3" id="KW-0238">DNA-binding</keyword>
<evidence type="ECO:0000256" key="1">
    <source>
        <dbReference type="ARBA" id="ARBA00004123"/>
    </source>
</evidence>
<evidence type="ECO:0000256" key="6">
    <source>
        <dbReference type="SAM" id="MobiDB-lite"/>
    </source>
</evidence>
<comment type="subcellular location">
    <subcellularLocation>
        <location evidence="1">Nucleus</location>
    </subcellularLocation>
</comment>
<dbReference type="SMART" id="SM00380">
    <property type="entry name" value="AP2"/>
    <property type="match status" value="1"/>
</dbReference>
<dbReference type="Pfam" id="PF00847">
    <property type="entry name" value="AP2"/>
    <property type="match status" value="1"/>
</dbReference>
<gene>
    <name evidence="8" type="ORF">QN277_029163</name>
</gene>
<keyword evidence="4" id="KW-0804">Transcription</keyword>
<dbReference type="Gene3D" id="3.30.730.10">
    <property type="entry name" value="AP2/ERF domain"/>
    <property type="match status" value="1"/>
</dbReference>
<dbReference type="PANTHER" id="PTHR31194:SF62">
    <property type="entry name" value="ETHYLENE-RESPONSIVE TRANSCRIPTION FACTOR ERF118"/>
    <property type="match status" value="1"/>
</dbReference>
<feature type="compositionally biased region" description="Polar residues" evidence="6">
    <location>
        <begin position="1"/>
        <end position="30"/>
    </location>
</feature>
<dbReference type="InterPro" id="IPR016177">
    <property type="entry name" value="DNA-bd_dom_sf"/>
</dbReference>
<dbReference type="PRINTS" id="PR00367">
    <property type="entry name" value="ETHRSPELEMNT"/>
</dbReference>
<evidence type="ECO:0000256" key="4">
    <source>
        <dbReference type="ARBA" id="ARBA00023163"/>
    </source>
</evidence>
<name>A0AAE1J7L8_9FABA</name>
<dbReference type="InterPro" id="IPR036955">
    <property type="entry name" value="AP2/ERF_dom_sf"/>
</dbReference>
<evidence type="ECO:0000256" key="3">
    <source>
        <dbReference type="ARBA" id="ARBA00023125"/>
    </source>
</evidence>
<sequence length="385" mass="42452">MPEPRNQPSNQTMNLNNSCKRMKQQKQNPIPTRKLRIICDDPYATDSSSSEDEGGNQRFDTRRPRKMKRIVSEITLPLAPASSKSTETESSFQESNNGVTTKFADGQTRNKRVLTKTPSSTKSSSSSRFRGVRQRKWGKWAAEIRDPFKGVRIWLGTYNTAQEASQAYESKKMEFESMAKAQLRAQAQSDKSHIVSSSSAHQVAASASEDSESVFSHTSPSSVLELDTSTSKSTEDAANTSNSSSSKEHNEEQGENKQGEEQAAEVVASAIAMEADSYENEFAELQIPDLSFLNEPPLVQAPQLTISSSETAAALADLSGFGLDWAMVDDFSNGLDGPLDLDDMLISGFDEDDMNASELPDFDFDLFTDEFAGWTEEPLKFIPCL</sequence>
<dbReference type="PANTHER" id="PTHR31194">
    <property type="entry name" value="SHN SHINE , DNA BINDING / TRANSCRIPTION FACTOR"/>
    <property type="match status" value="1"/>
</dbReference>
<dbReference type="GO" id="GO:0005634">
    <property type="term" value="C:nucleus"/>
    <property type="evidence" value="ECO:0007669"/>
    <property type="project" value="UniProtKB-SubCell"/>
</dbReference>
<feature type="region of interest" description="Disordered" evidence="6">
    <location>
        <begin position="184"/>
        <end position="264"/>
    </location>
</feature>
<dbReference type="InterPro" id="IPR001471">
    <property type="entry name" value="AP2/ERF_dom"/>
</dbReference>
<dbReference type="PROSITE" id="PS51032">
    <property type="entry name" value="AP2_ERF"/>
    <property type="match status" value="1"/>
</dbReference>
<feature type="compositionally biased region" description="Low complexity" evidence="6">
    <location>
        <begin position="194"/>
        <end position="216"/>
    </location>
</feature>
<accession>A0AAE1J7L8</accession>
<evidence type="ECO:0000259" key="7">
    <source>
        <dbReference type="PROSITE" id="PS51032"/>
    </source>
</evidence>
<evidence type="ECO:0000313" key="8">
    <source>
        <dbReference type="EMBL" id="KAK4263792.1"/>
    </source>
</evidence>
<proteinExistence type="predicted"/>
<feature type="compositionally biased region" description="Polar residues" evidence="6">
    <location>
        <begin position="82"/>
        <end position="100"/>
    </location>
</feature>
<feature type="compositionally biased region" description="Low complexity" evidence="6">
    <location>
        <begin position="236"/>
        <end position="245"/>
    </location>
</feature>
<dbReference type="EMBL" id="JAWXYG010000009">
    <property type="protein sequence ID" value="KAK4263792.1"/>
    <property type="molecule type" value="Genomic_DNA"/>
</dbReference>
<keyword evidence="2" id="KW-0805">Transcription regulation</keyword>
<dbReference type="CDD" id="cd00018">
    <property type="entry name" value="AP2"/>
    <property type="match status" value="1"/>
</dbReference>
<feature type="compositionally biased region" description="Polar residues" evidence="6">
    <location>
        <begin position="217"/>
        <end position="232"/>
    </location>
</feature>
<feature type="domain" description="AP2/ERF" evidence="7">
    <location>
        <begin position="128"/>
        <end position="186"/>
    </location>
</feature>
<feature type="compositionally biased region" description="Basic and acidic residues" evidence="6">
    <location>
        <begin position="246"/>
        <end position="260"/>
    </location>
</feature>
<organism evidence="8 9">
    <name type="scientific">Acacia crassicarpa</name>
    <name type="common">northern wattle</name>
    <dbReference type="NCBI Taxonomy" id="499986"/>
    <lineage>
        <taxon>Eukaryota</taxon>
        <taxon>Viridiplantae</taxon>
        <taxon>Streptophyta</taxon>
        <taxon>Embryophyta</taxon>
        <taxon>Tracheophyta</taxon>
        <taxon>Spermatophyta</taxon>
        <taxon>Magnoliopsida</taxon>
        <taxon>eudicotyledons</taxon>
        <taxon>Gunneridae</taxon>
        <taxon>Pentapetalae</taxon>
        <taxon>rosids</taxon>
        <taxon>fabids</taxon>
        <taxon>Fabales</taxon>
        <taxon>Fabaceae</taxon>
        <taxon>Caesalpinioideae</taxon>
        <taxon>mimosoid clade</taxon>
        <taxon>Acacieae</taxon>
        <taxon>Acacia</taxon>
    </lineage>
</organism>
<keyword evidence="5" id="KW-0539">Nucleus</keyword>
<feature type="region of interest" description="Disordered" evidence="6">
    <location>
        <begin position="1"/>
        <end position="133"/>
    </location>
</feature>
<protein>
    <recommendedName>
        <fullName evidence="7">AP2/ERF domain-containing protein</fullName>
    </recommendedName>
</protein>
<dbReference type="SUPFAM" id="SSF54171">
    <property type="entry name" value="DNA-binding domain"/>
    <property type="match status" value="1"/>
</dbReference>